<dbReference type="Gene3D" id="2.60.40.3940">
    <property type="match status" value="1"/>
</dbReference>
<evidence type="ECO:0000313" key="2">
    <source>
        <dbReference type="EMBL" id="SAB32056.1"/>
    </source>
</evidence>
<dbReference type="AlphaFoldDB" id="A0ABD7KBS1"/>
<accession>A0ABD7KBS1</accession>
<sequence length="348" mass="35368">MKPLMPPIDTPDKLFHDGNPATGAEGTIVPAEHLNNEQASIRDLQSEMIAILTAAAMAPESTAGQLLAALNKLYAPGNDTLGALASLVGAANKLPYFTGPKGAALTDLTAFARTLLSRSDAAGVLSDLGLDRLQQTAGGTTLSSANKSTFLFIDPDKWGVFDGSKNVALAIDAGGTGADTVDGALKNLGLDTALADKQTKDTTLTALSGKTVAQLLAYLTLGPIASAADITAGTANKLIDAYGLNAYFPARGFSAYGYIRIPNQPGGLILQWGQVPPIPAGGSLIVNYTMAFPGGFLTVIPMAGSSPAAANAVLAAGGGDSKSSFQVFNSLPGVTHETGSGIYLALGF</sequence>
<dbReference type="EMBL" id="FKDD01000001">
    <property type="protein sequence ID" value="SAB32056.1"/>
    <property type="molecule type" value="Genomic_DNA"/>
</dbReference>
<dbReference type="RefSeq" id="WP_063922176.1">
    <property type="nucleotide sequence ID" value="NZ_FKDD01000001.1"/>
</dbReference>
<dbReference type="Pfam" id="PF21882">
    <property type="entry name" value="Gp53-like_C"/>
    <property type="match status" value="1"/>
</dbReference>
<name>A0ABD7KBS1_9ENTR</name>
<comment type="caution">
    <text evidence="2">The sequence shown here is derived from an EMBL/GenBank/DDBJ whole genome shotgun (WGS) entry which is preliminary data.</text>
</comment>
<evidence type="ECO:0000313" key="3">
    <source>
        <dbReference type="Proteomes" id="UP000077278"/>
    </source>
</evidence>
<evidence type="ECO:0000259" key="1">
    <source>
        <dbReference type="Pfam" id="PF21882"/>
    </source>
</evidence>
<feature type="domain" description="Putative tail fiber protein gp53-like C-terminal" evidence="1">
    <location>
        <begin position="265"/>
        <end position="347"/>
    </location>
</feature>
<gene>
    <name evidence="2" type="ORF">SAMEA2273136_00183</name>
</gene>
<organism evidence="2 3">
    <name type="scientific">Enterobacter roggenkampii</name>
    <dbReference type="NCBI Taxonomy" id="1812935"/>
    <lineage>
        <taxon>Bacteria</taxon>
        <taxon>Pseudomonadati</taxon>
        <taxon>Pseudomonadota</taxon>
        <taxon>Gammaproteobacteria</taxon>
        <taxon>Enterobacterales</taxon>
        <taxon>Enterobacteriaceae</taxon>
        <taxon>Enterobacter</taxon>
        <taxon>Enterobacter cloacae complex</taxon>
    </lineage>
</organism>
<protein>
    <recommendedName>
        <fullName evidence="1">Putative tail fiber protein gp53-like C-terminal domain-containing protein</fullName>
    </recommendedName>
</protein>
<dbReference type="InterPro" id="IPR054075">
    <property type="entry name" value="Gp53-like_C"/>
</dbReference>
<proteinExistence type="predicted"/>
<dbReference type="Proteomes" id="UP000077278">
    <property type="component" value="Unassembled WGS sequence"/>
</dbReference>
<reference evidence="2 3" key="1">
    <citation type="submission" date="2016-03" db="EMBL/GenBank/DDBJ databases">
        <authorList>
            <consortium name="Pathogen Informatics"/>
        </authorList>
    </citation>
    <scope>NUCLEOTIDE SEQUENCE [LARGE SCALE GENOMIC DNA]</scope>
    <source>
        <strain evidence="3">e264</strain>
    </source>
</reference>